<reference evidence="2 3" key="1">
    <citation type="journal article" date="2019" name="Int. J. Syst. Evol. Microbiol.">
        <title>The Global Catalogue of Microorganisms (GCM) 10K type strain sequencing project: providing services to taxonomists for standard genome sequencing and annotation.</title>
        <authorList>
            <consortium name="The Broad Institute Genomics Platform"/>
            <consortium name="The Broad Institute Genome Sequencing Center for Infectious Disease"/>
            <person name="Wu L."/>
            <person name="Ma J."/>
        </authorList>
    </citation>
    <scope>NUCLEOTIDE SEQUENCE [LARGE SCALE GENOMIC DNA]</scope>
    <source>
        <strain evidence="2 3">JCM 16021</strain>
    </source>
</reference>
<dbReference type="RefSeq" id="WP_344302297.1">
    <property type="nucleotide sequence ID" value="NZ_BAAAQQ010000002.1"/>
</dbReference>
<proteinExistence type="predicted"/>
<evidence type="ECO:0000256" key="1">
    <source>
        <dbReference type="SAM" id="MobiDB-lite"/>
    </source>
</evidence>
<feature type="compositionally biased region" description="Basic and acidic residues" evidence="1">
    <location>
        <begin position="162"/>
        <end position="179"/>
    </location>
</feature>
<sequence>MSPDAEKPDVEHPHAEHAHAEHPDAEHAHAEPGPRGSSGPADEPVGTLAEEAAKLFAALSGLAGTAREQGSDLGETVAGFTEGWGDRLADGAHDVDEHLATGAAECRYCPVCRGVDLLRRTDPEVVLHLGAAAQSLSRAVAAMLATANVEERRSRRPSGTADVEHIDLDGDVDWSHLGEEPDPEQEEHR</sequence>
<accession>A0ABN2XS71</accession>
<dbReference type="EMBL" id="BAAAQQ010000002">
    <property type="protein sequence ID" value="GAA2117016.1"/>
    <property type="molecule type" value="Genomic_DNA"/>
</dbReference>
<feature type="region of interest" description="Disordered" evidence="1">
    <location>
        <begin position="151"/>
        <end position="189"/>
    </location>
</feature>
<name>A0ABN2XS71_9ACTN</name>
<feature type="compositionally biased region" description="Basic and acidic residues" evidence="1">
    <location>
        <begin position="1"/>
        <end position="32"/>
    </location>
</feature>
<feature type="region of interest" description="Disordered" evidence="1">
    <location>
        <begin position="1"/>
        <end position="45"/>
    </location>
</feature>
<comment type="caution">
    <text evidence="2">The sequence shown here is derived from an EMBL/GenBank/DDBJ whole genome shotgun (WGS) entry which is preliminary data.</text>
</comment>
<organism evidence="2 3">
    <name type="scientific">Nocardioides bigeumensis</name>
    <dbReference type="NCBI Taxonomy" id="433657"/>
    <lineage>
        <taxon>Bacteria</taxon>
        <taxon>Bacillati</taxon>
        <taxon>Actinomycetota</taxon>
        <taxon>Actinomycetes</taxon>
        <taxon>Propionibacteriales</taxon>
        <taxon>Nocardioidaceae</taxon>
        <taxon>Nocardioides</taxon>
    </lineage>
</organism>
<keyword evidence="3" id="KW-1185">Reference proteome</keyword>
<evidence type="ECO:0000313" key="3">
    <source>
        <dbReference type="Proteomes" id="UP001500575"/>
    </source>
</evidence>
<gene>
    <name evidence="2" type="ORF">GCM10009843_07650</name>
</gene>
<feature type="compositionally biased region" description="Acidic residues" evidence="1">
    <location>
        <begin position="180"/>
        <end position="189"/>
    </location>
</feature>
<protein>
    <submittedName>
        <fullName evidence="2">Uncharacterized protein</fullName>
    </submittedName>
</protein>
<dbReference type="Proteomes" id="UP001500575">
    <property type="component" value="Unassembled WGS sequence"/>
</dbReference>
<evidence type="ECO:0000313" key="2">
    <source>
        <dbReference type="EMBL" id="GAA2117016.1"/>
    </source>
</evidence>